<dbReference type="InterPro" id="IPR000182">
    <property type="entry name" value="GNAT_dom"/>
</dbReference>
<name>A0A4R0RHG5_9APHY</name>
<dbReference type="AlphaFoldDB" id="A0A4R0RHG5"/>
<dbReference type="Proteomes" id="UP000292702">
    <property type="component" value="Unassembled WGS sequence"/>
</dbReference>
<dbReference type="PANTHER" id="PTHR42791:SF1">
    <property type="entry name" value="N-ACETYLTRANSFERASE DOMAIN-CONTAINING PROTEIN"/>
    <property type="match status" value="1"/>
</dbReference>
<evidence type="ECO:0000313" key="2">
    <source>
        <dbReference type="EMBL" id="TCD65195.1"/>
    </source>
</evidence>
<dbReference type="InterPro" id="IPR016181">
    <property type="entry name" value="Acyl_CoA_acyltransferase"/>
</dbReference>
<dbReference type="PANTHER" id="PTHR42791">
    <property type="entry name" value="GNAT FAMILY ACETYLTRANSFERASE"/>
    <property type="match status" value="1"/>
</dbReference>
<dbReference type="STRING" id="92696.A0A4R0RHG5"/>
<reference evidence="2 3" key="1">
    <citation type="submission" date="2018-11" db="EMBL/GenBank/DDBJ databases">
        <title>Genome assembly of Steccherinum ochraceum LE-BIN_3174, the white-rot fungus of the Steccherinaceae family (The Residual Polyporoid clade, Polyporales, Basidiomycota).</title>
        <authorList>
            <person name="Fedorova T.V."/>
            <person name="Glazunova O.A."/>
            <person name="Landesman E.O."/>
            <person name="Moiseenko K.V."/>
            <person name="Psurtseva N.V."/>
            <person name="Savinova O.S."/>
            <person name="Shakhova N.V."/>
            <person name="Tyazhelova T.V."/>
            <person name="Vasina D.V."/>
        </authorList>
    </citation>
    <scope>NUCLEOTIDE SEQUENCE [LARGE SCALE GENOMIC DNA]</scope>
    <source>
        <strain evidence="2 3">LE-BIN_3174</strain>
    </source>
</reference>
<dbReference type="CDD" id="cd04301">
    <property type="entry name" value="NAT_SF"/>
    <property type="match status" value="1"/>
</dbReference>
<dbReference type="PROSITE" id="PS50097">
    <property type="entry name" value="BTB"/>
    <property type="match status" value="1"/>
</dbReference>
<organism evidence="2 3">
    <name type="scientific">Steccherinum ochraceum</name>
    <dbReference type="NCBI Taxonomy" id="92696"/>
    <lineage>
        <taxon>Eukaryota</taxon>
        <taxon>Fungi</taxon>
        <taxon>Dikarya</taxon>
        <taxon>Basidiomycota</taxon>
        <taxon>Agaricomycotina</taxon>
        <taxon>Agaricomycetes</taxon>
        <taxon>Polyporales</taxon>
        <taxon>Steccherinaceae</taxon>
        <taxon>Steccherinum</taxon>
    </lineage>
</organism>
<dbReference type="SMART" id="SM00225">
    <property type="entry name" value="BTB"/>
    <property type="match status" value="1"/>
</dbReference>
<evidence type="ECO:0000313" key="3">
    <source>
        <dbReference type="Proteomes" id="UP000292702"/>
    </source>
</evidence>
<dbReference type="Pfam" id="PF13673">
    <property type="entry name" value="Acetyltransf_10"/>
    <property type="match status" value="1"/>
</dbReference>
<sequence length="483" mass="53847">MSDEYPGEGSRKRARIDDTADAKVAYTRGELWYDDGNIILFAEDGTGFRVYKGVLSRYSEVFRDMFSIPQPADAELWDGCPVVHLSDSSKSLHRVLCVLFTNDDVLGFKQGLPFETVAAMLQLGSKYHMQHLRRDAIQRLSSYFTTELHEFINDFVVSTPDDEQPPPNFPEGAIVGMNGCDALAVISLAQAYDVSCLLPSAFYIVAQLELPDILGGHIDQDGTNWSLSPADIQRCLQGQERLRRRGAKHILYYEDFSPSSECTERKSCKGLFALPRSFDTYAGKPSTTKQLDTLASIMKASFAESRVTKLGSGGRPENEWAFHRACAAGAAAGAFLFAAFLRGTDEVIGCVFFYPPGQGILSDEIQRAQGFDKYLNESLTEEERKAFIQFETDYAKVGAGRAQKDKAWSVNYLCVSEKYRNKGVARALLEKGDALARAQRSKVMFEAATDDTLKMYIHLGYTFIDTDPCEDMAFHVIVKDFTT</sequence>
<dbReference type="SUPFAM" id="SSF54695">
    <property type="entry name" value="POZ domain"/>
    <property type="match status" value="1"/>
</dbReference>
<dbReference type="GO" id="GO:0016747">
    <property type="term" value="F:acyltransferase activity, transferring groups other than amino-acyl groups"/>
    <property type="evidence" value="ECO:0007669"/>
    <property type="project" value="InterPro"/>
</dbReference>
<accession>A0A4R0RHG5</accession>
<dbReference type="InterPro" id="IPR011333">
    <property type="entry name" value="SKP1/BTB/POZ_sf"/>
</dbReference>
<dbReference type="OrthoDB" id="3027208at2759"/>
<protein>
    <recommendedName>
        <fullName evidence="1">BTB domain-containing protein</fullName>
    </recommendedName>
</protein>
<evidence type="ECO:0000259" key="1">
    <source>
        <dbReference type="PROSITE" id="PS50097"/>
    </source>
</evidence>
<dbReference type="SUPFAM" id="SSF55729">
    <property type="entry name" value="Acyl-CoA N-acyltransferases (Nat)"/>
    <property type="match status" value="1"/>
</dbReference>
<feature type="domain" description="BTB" evidence="1">
    <location>
        <begin position="36"/>
        <end position="103"/>
    </location>
</feature>
<gene>
    <name evidence="2" type="ORF">EIP91_002980</name>
</gene>
<dbReference type="Gene3D" id="3.40.630.30">
    <property type="match status" value="1"/>
</dbReference>
<dbReference type="InterPro" id="IPR052523">
    <property type="entry name" value="Trichothecene_AcTrans"/>
</dbReference>
<dbReference type="InterPro" id="IPR000210">
    <property type="entry name" value="BTB/POZ_dom"/>
</dbReference>
<dbReference type="Gene3D" id="3.30.710.10">
    <property type="entry name" value="Potassium Channel Kv1.1, Chain A"/>
    <property type="match status" value="1"/>
</dbReference>
<comment type="caution">
    <text evidence="2">The sequence shown here is derived from an EMBL/GenBank/DDBJ whole genome shotgun (WGS) entry which is preliminary data.</text>
</comment>
<dbReference type="Pfam" id="PF00651">
    <property type="entry name" value="BTB"/>
    <property type="match status" value="1"/>
</dbReference>
<proteinExistence type="predicted"/>
<keyword evidence="3" id="KW-1185">Reference proteome</keyword>
<dbReference type="EMBL" id="RWJN01000193">
    <property type="protein sequence ID" value="TCD65195.1"/>
    <property type="molecule type" value="Genomic_DNA"/>
</dbReference>